<dbReference type="EMBL" id="ACJX03000001">
    <property type="protein sequence ID" value="KRT34378.1"/>
    <property type="molecule type" value="Genomic_DNA"/>
</dbReference>
<sequence length="187" mass="21295">MQVNSLAIKLDSLITSQTRVKLLLKFFLNPESRSYLRELAEEFGESTNSVRVELNRLTEAGLLNSFDEGRTKVYRANTNHPLFPEIHSMVRKFTGIDQLIPQVLSKLGDIHSAYIVGDYARGMDSGIIDLVLVGKVDKAYLQNLIDKVEPMLHRKIRYLSLGEDELERYKAALKLEEAIELWSGRGE</sequence>
<evidence type="ECO:0008006" key="3">
    <source>
        <dbReference type="Google" id="ProtNLM"/>
    </source>
</evidence>
<dbReference type="OrthoDB" id="9793352at2"/>
<comment type="caution">
    <text evidence="1">The sequence shown here is derived from an EMBL/GenBank/DDBJ whole genome shotgun (WGS) entry which is preliminary data.</text>
</comment>
<name>A0A0T5X7P2_9BACT</name>
<dbReference type="InterPro" id="IPR036388">
    <property type="entry name" value="WH-like_DNA-bd_sf"/>
</dbReference>
<dbReference type="AlphaFoldDB" id="A0A0T5X7P2"/>
<accession>A0A0T5X7P2</accession>
<dbReference type="InterPro" id="IPR011991">
    <property type="entry name" value="ArsR-like_HTH"/>
</dbReference>
<evidence type="ECO:0000313" key="2">
    <source>
        <dbReference type="Proteomes" id="UP000005273"/>
    </source>
</evidence>
<dbReference type="CDD" id="cd00090">
    <property type="entry name" value="HTH_ARSR"/>
    <property type="match status" value="1"/>
</dbReference>
<keyword evidence="2" id="KW-1185">Reference proteome</keyword>
<reference evidence="2" key="1">
    <citation type="submission" date="2012-09" db="EMBL/GenBank/DDBJ databases">
        <authorList>
            <person name="Weinstock G."/>
            <person name="Sodergren E."/>
            <person name="Clifton S."/>
            <person name="Fulton L."/>
            <person name="Fulton B."/>
            <person name="Courtney L."/>
            <person name="Fronick C."/>
            <person name="Harrison M."/>
            <person name="Strong C."/>
            <person name="Farmer C."/>
            <person name="Delehaunty K."/>
            <person name="Markovic C."/>
            <person name="Hall O."/>
            <person name="Minx P."/>
            <person name="Tomlinson C."/>
            <person name="Mitreva M."/>
            <person name="Nelson J."/>
            <person name="Hou S."/>
            <person name="Wollam A."/>
            <person name="Pepin K.H."/>
            <person name="Johnson M."/>
            <person name="Bhonagiri V."/>
            <person name="Nash W.E."/>
            <person name="Suruliraj S."/>
            <person name="Warren W."/>
            <person name="Chinwalla A."/>
            <person name="Mardis E.R."/>
            <person name="Wilson R.K."/>
        </authorList>
    </citation>
    <scope>NUCLEOTIDE SEQUENCE [LARGE SCALE GENOMIC DNA]</scope>
    <source>
        <strain evidence="2">OS1</strain>
    </source>
</reference>
<gene>
    <name evidence="1" type="ORF">HMPREF1705_04060</name>
</gene>
<dbReference type="Proteomes" id="UP000005273">
    <property type="component" value="Unassembled WGS sequence"/>
</dbReference>
<evidence type="ECO:0000313" key="1">
    <source>
        <dbReference type="EMBL" id="KRT34378.1"/>
    </source>
</evidence>
<organism evidence="1 2">
    <name type="scientific">Acetomicrobium hydrogeniformans ATCC BAA-1850</name>
    <dbReference type="NCBI Taxonomy" id="592015"/>
    <lineage>
        <taxon>Bacteria</taxon>
        <taxon>Thermotogati</taxon>
        <taxon>Synergistota</taxon>
        <taxon>Synergistia</taxon>
        <taxon>Synergistales</taxon>
        <taxon>Acetomicrobiaceae</taxon>
        <taxon>Acetomicrobium</taxon>
    </lineage>
</organism>
<dbReference type="SUPFAM" id="SSF46785">
    <property type="entry name" value="Winged helix' DNA-binding domain"/>
    <property type="match status" value="1"/>
</dbReference>
<dbReference type="STRING" id="592015.HMPREF1705_04060"/>
<proteinExistence type="predicted"/>
<dbReference type="Gene3D" id="1.10.10.10">
    <property type="entry name" value="Winged helix-like DNA-binding domain superfamily/Winged helix DNA-binding domain"/>
    <property type="match status" value="1"/>
</dbReference>
<dbReference type="InterPro" id="IPR036390">
    <property type="entry name" value="WH_DNA-bd_sf"/>
</dbReference>
<dbReference type="eggNOG" id="COG0640">
    <property type="taxonomic scope" value="Bacteria"/>
</dbReference>
<protein>
    <recommendedName>
        <fullName evidence="3">Transcriptional regulator</fullName>
    </recommendedName>
</protein>